<dbReference type="InterPro" id="IPR004114">
    <property type="entry name" value="THUMP_dom"/>
</dbReference>
<reference evidence="3" key="1">
    <citation type="submission" date="2018-08" db="EMBL/GenBank/DDBJ databases">
        <authorList>
            <person name="Cornetti L."/>
        </authorList>
    </citation>
    <scope>NUCLEOTIDE SEQUENCE</scope>
    <source>
        <strain evidence="3">OM-SAIQ-clone2</strain>
    </source>
</reference>
<dbReference type="PROSITE" id="PS51165">
    <property type="entry name" value="THUMP"/>
    <property type="match status" value="1"/>
</dbReference>
<dbReference type="GO" id="GO:0006400">
    <property type="term" value="P:tRNA modification"/>
    <property type="evidence" value="ECO:0007669"/>
    <property type="project" value="InterPro"/>
</dbReference>
<evidence type="ECO:0000259" key="2">
    <source>
        <dbReference type="PROSITE" id="PS51165"/>
    </source>
</evidence>
<dbReference type="SUPFAM" id="SSF143437">
    <property type="entry name" value="THUMP domain-like"/>
    <property type="match status" value="1"/>
</dbReference>
<gene>
    <name evidence="3" type="primary">EOG090X0GPG</name>
</gene>
<dbReference type="EMBL" id="LR024963">
    <property type="protein sequence ID" value="SVE94582.1"/>
    <property type="molecule type" value="mRNA"/>
</dbReference>
<dbReference type="PANTHER" id="PTHR13452:SF10">
    <property type="entry name" value="THUMP DOMAIN-CONTAINING PROTEIN 1"/>
    <property type="match status" value="1"/>
</dbReference>
<dbReference type="SMART" id="SM00981">
    <property type="entry name" value="THUMP"/>
    <property type="match status" value="1"/>
</dbReference>
<feature type="domain" description="THUMP" evidence="2">
    <location>
        <begin position="135"/>
        <end position="238"/>
    </location>
</feature>
<sequence>MSEAGNKRKARDKAFYIKSAKQARRSAGELGPGIKGFLCTSNREKDSVREAYNLLNEHADIIYGTTEVKEDTKGKEEDLEIEDELSKEVENLKKMQAVPVSERRFQSVATGVKGCLFIRSTVENPSELVDAIITDIEKKQQQTTKFLLRMLPIQATCKSVLADILKTAESLIDKMTGFKSFSLIVKVRNHNLKRDEIIAPLADLVKKQYPEIKVDLDNPETSVVVEVLRGTCCLGIVTNYSGRSKYNLVEIAQKANK</sequence>
<proteinExistence type="evidence at transcript level"/>
<dbReference type="GO" id="GO:0003723">
    <property type="term" value="F:RNA binding"/>
    <property type="evidence" value="ECO:0007669"/>
    <property type="project" value="UniProtKB-UniRule"/>
</dbReference>
<dbReference type="CDD" id="cd11717">
    <property type="entry name" value="THUMP_THUMPD1_like"/>
    <property type="match status" value="1"/>
</dbReference>
<evidence type="ECO:0000256" key="1">
    <source>
        <dbReference type="PROSITE-ProRule" id="PRU00529"/>
    </source>
</evidence>
<name>A0A4Y7NMZ2_9CRUS</name>
<keyword evidence="1" id="KW-0694">RNA-binding</keyword>
<organism evidence="3">
    <name type="scientific">Simocephalus serrulatus</name>
    <dbReference type="NCBI Taxonomy" id="117539"/>
    <lineage>
        <taxon>Eukaryota</taxon>
        <taxon>Metazoa</taxon>
        <taxon>Ecdysozoa</taxon>
        <taxon>Arthropoda</taxon>
        <taxon>Crustacea</taxon>
        <taxon>Branchiopoda</taxon>
        <taxon>Diplostraca</taxon>
        <taxon>Cladocera</taxon>
        <taxon>Anomopoda</taxon>
        <taxon>Daphniidae</taxon>
        <taxon>Simocephalus</taxon>
    </lineage>
</organism>
<dbReference type="InterPro" id="IPR040183">
    <property type="entry name" value="THUMPD1-like"/>
</dbReference>
<accession>A0A4Y7NMZ2</accession>
<dbReference type="PANTHER" id="PTHR13452">
    <property type="entry name" value="THUMP DOMAIN CONTAINING PROTEIN 1-RELATED"/>
    <property type="match status" value="1"/>
</dbReference>
<dbReference type="Gene3D" id="3.30.2300.10">
    <property type="entry name" value="THUMP superfamily"/>
    <property type="match status" value="1"/>
</dbReference>
<protein>
    <submittedName>
        <fullName evidence="3">EOG090X0GPG</fullName>
    </submittedName>
</protein>
<dbReference type="Pfam" id="PF02926">
    <property type="entry name" value="THUMP"/>
    <property type="match status" value="1"/>
</dbReference>
<dbReference type="AlphaFoldDB" id="A0A4Y7NMZ2"/>
<evidence type="ECO:0000313" key="3">
    <source>
        <dbReference type="EMBL" id="SVE94582.1"/>
    </source>
</evidence>